<proteinExistence type="predicted"/>
<gene>
    <name evidence="1" type="ORF">ALMA_1395</name>
</gene>
<dbReference type="Gene3D" id="3.40.50.300">
    <property type="entry name" value="P-loop containing nucleotide triphosphate hydrolases"/>
    <property type="match status" value="1"/>
</dbReference>
<dbReference type="EMBL" id="MWWT01000009">
    <property type="protein sequence ID" value="OZG53093.1"/>
    <property type="molecule type" value="Genomic_DNA"/>
</dbReference>
<comment type="caution">
    <text evidence="1">The sequence shown here is derived from an EMBL/GenBank/DDBJ whole genome shotgun (WGS) entry which is preliminary data.</text>
</comment>
<accession>A0A261F1Z8</accession>
<evidence type="ECO:0000313" key="1">
    <source>
        <dbReference type="EMBL" id="OZG53093.1"/>
    </source>
</evidence>
<dbReference type="RefSeq" id="WP_244568912.1">
    <property type="nucleotide sequence ID" value="NZ_JBHLWS010000001.1"/>
</dbReference>
<organism evidence="1 2">
    <name type="scientific">Alloscardovia macacae</name>
    <dbReference type="NCBI Taxonomy" id="1160091"/>
    <lineage>
        <taxon>Bacteria</taxon>
        <taxon>Bacillati</taxon>
        <taxon>Actinomycetota</taxon>
        <taxon>Actinomycetes</taxon>
        <taxon>Bifidobacteriales</taxon>
        <taxon>Bifidobacteriaceae</taxon>
        <taxon>Alloscardovia</taxon>
    </lineage>
</organism>
<sequence>MMGRQSPTFLLAPRVAVDSFGSDVADLSAAYGMPLDEWQELVADQWLRIDDMGMWMCADWAISVPRQNGKNGVVEAVELYLTTVMGLNVLHTAHEVKTCRKHFLRMCKFFEDPDHYPDLAAMVSAIRRTNGQEAIILTNGASIEFIARTKNGGRGFTVDVIVYDEAQELTDEQMEAITPASASAPHGQAISVYMGTPTPPTSQGTVFERLHRKAHSDTPPTDLCWVEWSVDKVGDIHDQTRWYETNPALGGRLLVKSVESEVTKFSDEGFARERLGFWESITHTATDMDVEAWNECATDNPQASGNVGYAVKFAPDGSRVSLVACVQSKKGAGQPIHVEFVEWRTLRRGTSWLAEWLTQRWNDSIGIVIDGTAGSATLKDQLHDNGVPARIIREPKAADMIAAVSMFENAINEHTLTHFNQQQINDAVAHAKQRKLGSGHAYQSSDLSIDVSILEACALAYWLAKTSRRDPSRKQRIHAW</sequence>
<dbReference type="InterPro" id="IPR027417">
    <property type="entry name" value="P-loop_NTPase"/>
</dbReference>
<dbReference type="AlphaFoldDB" id="A0A261F1Z8"/>
<protein>
    <submittedName>
        <fullName evidence="1">Terminase</fullName>
    </submittedName>
</protein>
<dbReference type="Proteomes" id="UP000243657">
    <property type="component" value="Unassembled WGS sequence"/>
</dbReference>
<name>A0A261F1Z8_9BIFI</name>
<keyword evidence="2" id="KW-1185">Reference proteome</keyword>
<evidence type="ECO:0000313" key="2">
    <source>
        <dbReference type="Proteomes" id="UP000243657"/>
    </source>
</evidence>
<reference evidence="1 2" key="1">
    <citation type="journal article" date="2017" name="BMC Genomics">
        <title>Comparative genomic and phylogenomic analyses of the Bifidobacteriaceae family.</title>
        <authorList>
            <person name="Lugli G.A."/>
            <person name="Milani C."/>
            <person name="Turroni F."/>
            <person name="Duranti S."/>
            <person name="Mancabelli L."/>
            <person name="Mangifesta M."/>
            <person name="Ferrario C."/>
            <person name="Modesto M."/>
            <person name="Mattarelli P."/>
            <person name="Jiri K."/>
            <person name="van Sinderen D."/>
            <person name="Ventura M."/>
        </authorList>
    </citation>
    <scope>NUCLEOTIDE SEQUENCE [LARGE SCALE GENOMIC DNA]</scope>
    <source>
        <strain evidence="1 2">DSM 24762</strain>
    </source>
</reference>